<dbReference type="Pfam" id="PF13391">
    <property type="entry name" value="HNH_2"/>
    <property type="match status" value="1"/>
</dbReference>
<dbReference type="Proteomes" id="UP000658127">
    <property type="component" value="Unassembled WGS sequence"/>
</dbReference>
<proteinExistence type="predicted"/>
<name>A0ABQ2K693_9NOCA</name>
<accession>A0ABQ2K693</accession>
<reference evidence="3" key="1">
    <citation type="journal article" date="2019" name="Int. J. Syst. Evol. Microbiol.">
        <title>The Global Catalogue of Microorganisms (GCM) 10K type strain sequencing project: providing services to taxonomists for standard genome sequencing and annotation.</title>
        <authorList>
            <consortium name="The Broad Institute Genomics Platform"/>
            <consortium name="The Broad Institute Genome Sequencing Center for Infectious Disease"/>
            <person name="Wu L."/>
            <person name="Ma J."/>
        </authorList>
    </citation>
    <scope>NUCLEOTIDE SEQUENCE [LARGE SCALE GENOMIC DNA]</scope>
    <source>
        <strain evidence="3">CGMCC 4.7329</strain>
    </source>
</reference>
<gene>
    <name evidence="2" type="ORF">GCM10011610_12030</name>
</gene>
<sequence length="319" mass="35860">MDLDEELALRNEIFSALDQLVAVKGGALTRRELFDFELRGTRLPLVDGQRGIRNPASFTSTLSVMSTPNGPYSDEVVGESLHSYAYTVGDINKGDNRKLRHSVKTRLPMIFLQWIDVDGIRYVPIYPVYAIKDDPENRKILIALDEKLLDVADPLHLSPVEKRYAQRVTEQRLHQPQFRSQVLIAYKKRCAVCRLGRPELLEAAHIIPDKNIHGAAEIPNGLSLCRIHHTAFDANLIGFSPDLRVHVGPALQEAENEGPILKFALRGLHNAKLMVPEKEEYHPAGERLAERFEEFLSANPSKLANIDVALTKPVQWGGK</sequence>
<comment type="caution">
    <text evidence="2">The sequence shown here is derived from an EMBL/GenBank/DDBJ whole genome shotgun (WGS) entry which is preliminary data.</text>
</comment>
<protein>
    <recommendedName>
        <fullName evidence="1">HNH nuclease domain-containing protein</fullName>
    </recommendedName>
</protein>
<evidence type="ECO:0000259" key="1">
    <source>
        <dbReference type="Pfam" id="PF13391"/>
    </source>
</evidence>
<keyword evidence="3" id="KW-1185">Reference proteome</keyword>
<dbReference type="RefSeq" id="WP_189024520.1">
    <property type="nucleotide sequence ID" value="NZ_BMNE01000001.1"/>
</dbReference>
<organism evidence="2 3">
    <name type="scientific">Nocardia rhizosphaerihabitans</name>
    <dbReference type="NCBI Taxonomy" id="1691570"/>
    <lineage>
        <taxon>Bacteria</taxon>
        <taxon>Bacillati</taxon>
        <taxon>Actinomycetota</taxon>
        <taxon>Actinomycetes</taxon>
        <taxon>Mycobacteriales</taxon>
        <taxon>Nocardiaceae</taxon>
        <taxon>Nocardia</taxon>
    </lineage>
</organism>
<evidence type="ECO:0000313" key="3">
    <source>
        <dbReference type="Proteomes" id="UP000658127"/>
    </source>
</evidence>
<dbReference type="InterPro" id="IPR003615">
    <property type="entry name" value="HNH_nuc"/>
</dbReference>
<evidence type="ECO:0000313" key="2">
    <source>
        <dbReference type="EMBL" id="GGN71604.1"/>
    </source>
</evidence>
<feature type="domain" description="HNH nuclease" evidence="1">
    <location>
        <begin position="190"/>
        <end position="239"/>
    </location>
</feature>
<dbReference type="EMBL" id="BMNE01000001">
    <property type="protein sequence ID" value="GGN71604.1"/>
    <property type="molecule type" value="Genomic_DNA"/>
</dbReference>